<protein>
    <submittedName>
        <fullName evidence="1">Uncharacterized protein</fullName>
    </submittedName>
</protein>
<comment type="caution">
    <text evidence="1">The sequence shown here is derived from an EMBL/GenBank/DDBJ whole genome shotgun (WGS) entry which is preliminary data.</text>
</comment>
<organism evidence="1 2">
    <name type="scientific">Malikia spinosa</name>
    <dbReference type="NCBI Taxonomy" id="86180"/>
    <lineage>
        <taxon>Bacteria</taxon>
        <taxon>Pseudomonadati</taxon>
        <taxon>Pseudomonadota</taxon>
        <taxon>Betaproteobacteria</taxon>
        <taxon>Burkholderiales</taxon>
        <taxon>Comamonadaceae</taxon>
        <taxon>Malikia</taxon>
    </lineage>
</organism>
<accession>A0A7C9MW45</accession>
<dbReference type="Pfam" id="PF13289">
    <property type="entry name" value="SIR2_2"/>
    <property type="match status" value="1"/>
</dbReference>
<evidence type="ECO:0000313" key="1">
    <source>
        <dbReference type="EMBL" id="MYZ51281.1"/>
    </source>
</evidence>
<dbReference type="AlphaFoldDB" id="A0A7C9MW45"/>
<proteinExistence type="predicted"/>
<gene>
    <name evidence="1" type="ORF">F5985_03820</name>
</gene>
<dbReference type="PIRSF" id="PIRSF014677">
    <property type="entry name" value="UCP014677"/>
    <property type="match status" value="1"/>
</dbReference>
<dbReference type="EMBL" id="VYSB01000002">
    <property type="protein sequence ID" value="MYZ51281.1"/>
    <property type="molecule type" value="Genomic_DNA"/>
</dbReference>
<dbReference type="RefSeq" id="WP_161124377.1">
    <property type="nucleotide sequence ID" value="NZ_VYSB01000002.1"/>
</dbReference>
<reference evidence="1 2" key="1">
    <citation type="submission" date="2019-09" db="EMBL/GenBank/DDBJ databases">
        <title>Identification of Malikia spinosa a prominent benzene-, toluene-, and ethylbenzene-degrading bacterium: enrichment, isolation and whole genome sequencing.</title>
        <authorList>
            <person name="Tancsics A."/>
            <person name="Revesz F."/>
            <person name="Kriszt B."/>
        </authorList>
    </citation>
    <scope>NUCLEOTIDE SEQUENCE [LARGE SCALE GENOMIC DNA]</scope>
    <source>
        <strain evidence="1 2">AB6</strain>
    </source>
</reference>
<dbReference type="InterPro" id="IPR011202">
    <property type="entry name" value="UCP014677"/>
</dbReference>
<dbReference type="Proteomes" id="UP000481947">
    <property type="component" value="Unassembled WGS sequence"/>
</dbReference>
<sequence length="516" mass="58702">MSVEDDLTEILKSRHAGAFLFVGSGFSRRYLGLEDWVGLLSRFCVAGRPFGYYLTTANGDVPAAAKLLAADFNEYWWKAPEYAASVERYQSRVANVSSAIRLEVSAYLAGLDQAASANTEYLEEVKLLASLNVDGIITTNWDLFLEQLFPDYRKYIGQNELLFSNPQEIGEIYKIHGCASRPESLVLTSDDYAAFHEKNPYLAAKLITVFVEHPVVFLGYSISDLNISSLLRSITLCMGKDQIEQLRRNLIFVQRLKDDEISGVSDTFLTIDGVQIPLVLARTNDFSEVYRALGSTKRKIPARVLRYCKEQLYELVRSLEPDKKLSVVDIDVIDQKEDVEFLVGVGVASPEPANIAKIGYEAIEVKDLITDLIHDNRHYDPHQIINSVIKRAGRNTKYVPVFKYLSAVGITSKDSFHQSGLSLTKWVNRDPKDYRVKLYKAAFYKRRHESMEKIIACSTPESAATLIPFFAKDKIDLDLLRAFLEEHEDKMDYERSNYASYFRKLAALYDQLRYGW</sequence>
<name>A0A7C9MW45_9BURK</name>
<evidence type="ECO:0000313" key="2">
    <source>
        <dbReference type="Proteomes" id="UP000481947"/>
    </source>
</evidence>